<evidence type="ECO:0000313" key="3">
    <source>
        <dbReference type="Proteomes" id="UP000291758"/>
    </source>
</evidence>
<dbReference type="GO" id="GO:0005886">
    <property type="term" value="C:plasma membrane"/>
    <property type="evidence" value="ECO:0007669"/>
    <property type="project" value="UniProtKB-SubCell"/>
</dbReference>
<dbReference type="PANTHER" id="PTHR43471">
    <property type="entry name" value="ABC TRANSPORTER PERMEASE"/>
    <property type="match status" value="1"/>
</dbReference>
<feature type="transmembrane region" description="Helical" evidence="1">
    <location>
        <begin position="235"/>
        <end position="257"/>
    </location>
</feature>
<reference evidence="2 3" key="1">
    <citation type="submission" date="2019-01" db="EMBL/GenBank/DDBJ databases">
        <title>Genome sequencing of strain 2JSPR-7.</title>
        <authorList>
            <person name="Heo J."/>
            <person name="Kim S.-J."/>
            <person name="Kim J.-S."/>
            <person name="Hong S.-B."/>
            <person name="Kwon S.-W."/>
        </authorList>
    </citation>
    <scope>NUCLEOTIDE SEQUENCE [LARGE SCALE GENOMIC DNA]</scope>
    <source>
        <strain evidence="2 3">2JSPR-7</strain>
    </source>
</reference>
<sequence length="271" mass="28614">MSWQRVRALMRKDILEVGKNPQAVAPVIVLPLVLVVVLPVVVLLVGANPVVTSSINGVDSFLRNLPDGVVPAGLDESQTMAYALLIYFMAPLFLMIPVLVATVTASASFVGEKEKRTIEGLLFSPLTNRELVLGKILVSLVPSVLVAWVAFVVYGVIVNALGYRVFHQVVFPTAAWLVAGLLLVPLVAFLAIGLIVAISQRATTVQGAQGIVGLLVLPIVGMMVSQAVGATLFSAPVALAAAAVLAVVDMACFLLIVRRFARESLVVQVTA</sequence>
<dbReference type="EMBL" id="CP035495">
    <property type="protein sequence ID" value="QAY62567.1"/>
    <property type="molecule type" value="Genomic_DNA"/>
</dbReference>
<dbReference type="Pfam" id="PF12679">
    <property type="entry name" value="ABC2_membrane_2"/>
    <property type="match status" value="1"/>
</dbReference>
<keyword evidence="3" id="KW-1185">Reference proteome</keyword>
<dbReference type="KEGG" id="xyl:ET495_04115"/>
<accession>A0A4P6EQJ8</accession>
<name>A0A4P6EQJ8_9MICO</name>
<keyword evidence="1" id="KW-0472">Membrane</keyword>
<dbReference type="GO" id="GO:0140359">
    <property type="term" value="F:ABC-type transporter activity"/>
    <property type="evidence" value="ECO:0007669"/>
    <property type="project" value="InterPro"/>
</dbReference>
<feature type="transmembrane region" description="Helical" evidence="1">
    <location>
        <begin position="131"/>
        <end position="154"/>
    </location>
</feature>
<feature type="transmembrane region" description="Helical" evidence="1">
    <location>
        <begin position="84"/>
        <end position="110"/>
    </location>
</feature>
<protein>
    <submittedName>
        <fullName evidence="2">ABC transporter permease</fullName>
    </submittedName>
</protein>
<evidence type="ECO:0000256" key="1">
    <source>
        <dbReference type="SAM" id="Phobius"/>
    </source>
</evidence>
<feature type="transmembrane region" description="Helical" evidence="1">
    <location>
        <begin position="21"/>
        <end position="45"/>
    </location>
</feature>
<gene>
    <name evidence="2" type="ORF">ET495_04115</name>
</gene>
<feature type="transmembrane region" description="Helical" evidence="1">
    <location>
        <begin position="210"/>
        <end position="229"/>
    </location>
</feature>
<proteinExistence type="predicted"/>
<dbReference type="AlphaFoldDB" id="A0A4P6EQJ8"/>
<dbReference type="RefSeq" id="WP_129202820.1">
    <property type="nucleotide sequence ID" value="NZ_CP035495.1"/>
</dbReference>
<dbReference type="OrthoDB" id="157137at2"/>
<dbReference type="Proteomes" id="UP000291758">
    <property type="component" value="Chromosome"/>
</dbReference>
<keyword evidence="1" id="KW-1133">Transmembrane helix</keyword>
<evidence type="ECO:0000313" key="2">
    <source>
        <dbReference type="EMBL" id="QAY62567.1"/>
    </source>
</evidence>
<keyword evidence="1" id="KW-0812">Transmembrane</keyword>
<organism evidence="2 3">
    <name type="scientific">Xylanimonas allomyrinae</name>
    <dbReference type="NCBI Taxonomy" id="2509459"/>
    <lineage>
        <taxon>Bacteria</taxon>
        <taxon>Bacillati</taxon>
        <taxon>Actinomycetota</taxon>
        <taxon>Actinomycetes</taxon>
        <taxon>Micrococcales</taxon>
        <taxon>Promicromonosporaceae</taxon>
        <taxon>Xylanimonas</taxon>
    </lineage>
</organism>
<feature type="transmembrane region" description="Helical" evidence="1">
    <location>
        <begin position="174"/>
        <end position="198"/>
    </location>
</feature>